<proteinExistence type="predicted"/>
<feature type="compositionally biased region" description="Low complexity" evidence="1">
    <location>
        <begin position="66"/>
        <end position="85"/>
    </location>
</feature>
<reference evidence="2" key="1">
    <citation type="submission" date="2014-12" db="EMBL/GenBank/DDBJ databases">
        <title>Genome Sequence of Valsa Canker Pathogens Uncovers a Specific Adaption of Colonization on Woody Bark.</title>
        <authorList>
            <person name="Yin Z."/>
            <person name="Liu H."/>
            <person name="Gao X."/>
            <person name="Li Z."/>
            <person name="Song N."/>
            <person name="Ke X."/>
            <person name="Dai Q."/>
            <person name="Wu Y."/>
            <person name="Sun Y."/>
            <person name="Xu J.-R."/>
            <person name="Kang Z.K."/>
            <person name="Wang L."/>
            <person name="Huang L."/>
        </authorList>
    </citation>
    <scope>NUCLEOTIDE SEQUENCE [LARGE SCALE GENOMIC DNA]</scope>
    <source>
        <strain evidence="2">03-8</strain>
    </source>
</reference>
<dbReference type="Proteomes" id="UP000078559">
    <property type="component" value="Chromosome 5"/>
</dbReference>
<feature type="compositionally biased region" description="Polar residues" evidence="1">
    <location>
        <begin position="120"/>
        <end position="138"/>
    </location>
</feature>
<organism evidence="2 3">
    <name type="scientific">Cytospora mali</name>
    <name type="common">Apple Valsa canker fungus</name>
    <name type="synonym">Valsa mali</name>
    <dbReference type="NCBI Taxonomy" id="578113"/>
    <lineage>
        <taxon>Eukaryota</taxon>
        <taxon>Fungi</taxon>
        <taxon>Dikarya</taxon>
        <taxon>Ascomycota</taxon>
        <taxon>Pezizomycotina</taxon>
        <taxon>Sordariomycetes</taxon>
        <taxon>Sordariomycetidae</taxon>
        <taxon>Diaporthales</taxon>
        <taxon>Cytosporaceae</taxon>
        <taxon>Cytospora</taxon>
    </lineage>
</organism>
<protein>
    <submittedName>
        <fullName evidence="2">Uncharacterized protein</fullName>
    </submittedName>
</protein>
<dbReference type="PANTHER" id="PTHR42090:SF1">
    <property type="match status" value="1"/>
</dbReference>
<accession>A0A194W0I3</accession>
<dbReference type="PANTHER" id="PTHR42090">
    <property type="match status" value="1"/>
</dbReference>
<gene>
    <name evidence="2" type="ORF">VM1G_05078</name>
</gene>
<evidence type="ECO:0000313" key="2">
    <source>
        <dbReference type="EMBL" id="KUI69782.1"/>
    </source>
</evidence>
<sequence>MSTLRSISNALRAPAQGQARTLAHRQFLIPASLQSSFHSTPTSLFAYKDDQNRETLKPQSTQGSMSGTDQDAADSDAAFDPSTTSPESEKNQAEEGSGGNPLETSGANHSKSKPPKGSGEQDTQNVTKQENKKSSGGHSPQKKG</sequence>
<name>A0A194W0I3_CYTMA</name>
<evidence type="ECO:0000313" key="3">
    <source>
        <dbReference type="Proteomes" id="UP000078559"/>
    </source>
</evidence>
<dbReference type="EMBL" id="CM003102">
    <property type="protein sequence ID" value="KUI69782.1"/>
    <property type="molecule type" value="Genomic_DNA"/>
</dbReference>
<dbReference type="AlphaFoldDB" id="A0A194W0I3"/>
<feature type="compositionally biased region" description="Basic and acidic residues" evidence="1">
    <location>
        <begin position="47"/>
        <end position="56"/>
    </location>
</feature>
<feature type="region of interest" description="Disordered" evidence="1">
    <location>
        <begin position="47"/>
        <end position="144"/>
    </location>
</feature>
<evidence type="ECO:0000256" key="1">
    <source>
        <dbReference type="SAM" id="MobiDB-lite"/>
    </source>
</evidence>
<keyword evidence="3" id="KW-1185">Reference proteome</keyword>